<proteinExistence type="predicted"/>
<dbReference type="Gene3D" id="3.10.105.10">
    <property type="entry name" value="Dipeptide-binding Protein, Domain 3"/>
    <property type="match status" value="1"/>
</dbReference>
<reference evidence="1 2" key="1">
    <citation type="submission" date="2019-10" db="EMBL/GenBank/DDBJ databases">
        <title>Genomic and transcriptomic insights into the perfect genentic adaptation of a filamentous nitrogen-fixing cyanobacterium to rice fields.</title>
        <authorList>
            <person name="Chen Z."/>
        </authorList>
    </citation>
    <scope>NUCLEOTIDE SEQUENCE [LARGE SCALE GENOMIC DNA]</scope>
    <source>
        <strain evidence="1">CCNUC1</strain>
    </source>
</reference>
<sequence>MPFRSEEKIFPTHQTPVQIQRDFSQIGIKVDMQIVSFNVVLQKLLSRRDWDCYVGAFGVPGADVKPNLLSLFWTSFYKSKGRLG</sequence>
<organism evidence="1 2">
    <name type="scientific">Nostoc sphaeroides CCNUC1</name>
    <dbReference type="NCBI Taxonomy" id="2653204"/>
    <lineage>
        <taxon>Bacteria</taxon>
        <taxon>Bacillati</taxon>
        <taxon>Cyanobacteriota</taxon>
        <taxon>Cyanophyceae</taxon>
        <taxon>Nostocales</taxon>
        <taxon>Nostocaceae</taxon>
        <taxon>Nostoc</taxon>
    </lineage>
</organism>
<gene>
    <name evidence="1" type="ORF">GXM_00248</name>
</gene>
<evidence type="ECO:0000313" key="1">
    <source>
        <dbReference type="EMBL" id="QFS42775.1"/>
    </source>
</evidence>
<dbReference type="KEGG" id="nsh:GXM_00248"/>
<dbReference type="SUPFAM" id="SSF53850">
    <property type="entry name" value="Periplasmic binding protein-like II"/>
    <property type="match status" value="1"/>
</dbReference>
<name>A0A5P8VQT2_9NOSO</name>
<keyword evidence="2" id="KW-1185">Reference proteome</keyword>
<dbReference type="EMBL" id="CP045226">
    <property type="protein sequence ID" value="QFS42775.1"/>
    <property type="molecule type" value="Genomic_DNA"/>
</dbReference>
<dbReference type="AlphaFoldDB" id="A0A5P8VQT2"/>
<accession>A0A5P8VQT2</accession>
<evidence type="ECO:0000313" key="2">
    <source>
        <dbReference type="Proteomes" id="UP000326678"/>
    </source>
</evidence>
<dbReference type="Proteomes" id="UP000326678">
    <property type="component" value="Chromosome Gxm1"/>
</dbReference>
<protein>
    <submittedName>
        <fullName evidence="1">Peptide ABC transporter substrate-binding protein</fullName>
    </submittedName>
</protein>